<evidence type="ECO:0000313" key="1">
    <source>
        <dbReference type="EMBL" id="UQF78411.1"/>
    </source>
</evidence>
<dbReference type="InterPro" id="IPR011664">
    <property type="entry name" value="Abi_system_AbiD/AbiF-like"/>
</dbReference>
<protein>
    <submittedName>
        <fullName evidence="1">Abi family protein</fullName>
    </submittedName>
</protein>
<organism evidence="1 2">
    <name type="scientific">Lancefieldella parvula</name>
    <dbReference type="NCBI Taxonomy" id="1382"/>
    <lineage>
        <taxon>Bacteria</taxon>
        <taxon>Bacillati</taxon>
        <taxon>Actinomycetota</taxon>
        <taxon>Coriobacteriia</taxon>
        <taxon>Coriobacteriales</taxon>
        <taxon>Atopobiaceae</taxon>
        <taxon>Lancefieldella</taxon>
    </lineage>
</organism>
<proteinExistence type="predicted"/>
<reference evidence="1" key="1">
    <citation type="submission" date="2022-05" db="EMBL/GenBank/DDBJ databases">
        <title>Using nanopore sequencing to obtain complete genomes from saliva samples.</title>
        <authorList>
            <person name="Baker J.L."/>
        </authorList>
    </citation>
    <scope>NUCLEOTIDE SEQUENCE</scope>
    <source>
        <strain evidence="1">JCVI-JB-Lp32</strain>
    </source>
</reference>
<sequence>MKNFKTYNQQLRILRNRGLIVPKDGSPKRFLEQENYYNVINGYKDLFLQKDLSGALIVPECFLPNTHFNELKALFLFDRELRILFLEYILIFENTFKTVISHEFSRKYPSPNSYLEIKNYDKNNSKKVLLQIAILTKMIHEKVDQDGAINHYITNHGSVPLWVLVNYLTMGNLAHLYSILIDQDKNNIAKFYSNKYKTQYEPVITYRLSSEDLTAALKILNLIRNKCAHDERLYNSNFKSVDVSNIANYFNYKIYNNQKIIVAIIYLKFLLEKRYFRKFISELNKIFEKYRNQFKTVKFSNVLDAMGINEKDLQNFI</sequence>
<evidence type="ECO:0000313" key="2">
    <source>
        <dbReference type="Proteomes" id="UP000831562"/>
    </source>
</evidence>
<gene>
    <name evidence="1" type="ORF">M3I19_01570</name>
</gene>
<dbReference type="Pfam" id="PF07751">
    <property type="entry name" value="Abi_2"/>
    <property type="match status" value="1"/>
</dbReference>
<dbReference type="EMBL" id="CP097092">
    <property type="protein sequence ID" value="UQF78411.1"/>
    <property type="molecule type" value="Genomic_DNA"/>
</dbReference>
<name>A0A9E7AF73_9ACTN</name>
<accession>A0A9E7AF73</accession>
<dbReference type="Proteomes" id="UP000831562">
    <property type="component" value="Chromosome"/>
</dbReference>
<dbReference type="AlphaFoldDB" id="A0A9E7AF73"/>